<comment type="caution">
    <text evidence="2">The sequence shown here is derived from an EMBL/GenBank/DDBJ whole genome shotgun (WGS) entry which is preliminary data.</text>
</comment>
<reference evidence="3" key="1">
    <citation type="journal article" date="2019" name="Int. J. Syst. Evol. Microbiol.">
        <title>The Global Catalogue of Microorganisms (GCM) 10K type strain sequencing project: providing services to taxonomists for standard genome sequencing and annotation.</title>
        <authorList>
            <consortium name="The Broad Institute Genomics Platform"/>
            <consortium name="The Broad Institute Genome Sequencing Center for Infectious Disease"/>
            <person name="Wu L."/>
            <person name="Ma J."/>
        </authorList>
    </citation>
    <scope>NUCLEOTIDE SEQUENCE [LARGE SCALE GENOMIC DNA]</scope>
    <source>
        <strain evidence="3">CGMCC 1.15288</strain>
    </source>
</reference>
<keyword evidence="3" id="KW-1185">Reference proteome</keyword>
<evidence type="ECO:0008006" key="4">
    <source>
        <dbReference type="Google" id="ProtNLM"/>
    </source>
</evidence>
<evidence type="ECO:0000313" key="2">
    <source>
        <dbReference type="EMBL" id="GGH55755.1"/>
    </source>
</evidence>
<dbReference type="EMBL" id="BMIA01000009">
    <property type="protein sequence ID" value="GGH55755.1"/>
    <property type="molecule type" value="Genomic_DNA"/>
</dbReference>
<evidence type="ECO:0000313" key="3">
    <source>
        <dbReference type="Proteomes" id="UP000600214"/>
    </source>
</evidence>
<evidence type="ECO:0000256" key="1">
    <source>
        <dbReference type="SAM" id="SignalP"/>
    </source>
</evidence>
<name>A0ABQ1ZB49_9BACT</name>
<dbReference type="Proteomes" id="UP000600214">
    <property type="component" value="Unassembled WGS sequence"/>
</dbReference>
<keyword evidence="1" id="KW-0732">Signal</keyword>
<dbReference type="RefSeq" id="WP_188939363.1">
    <property type="nucleotide sequence ID" value="NZ_BMIA01000009.1"/>
</dbReference>
<sequence>MKKILTILVILFMGGSSLNVHAQMVTNDPIHTAITTLIKMFQDPSFKSIVSNIEKLKKVTSAVRQFHRGSEIITSVSNITAKLNTYSAAIAKDGHIYPVEYKLMSKDVGMFTQEATKLIKDMKSATTASGGVLQMTDAERAKWLDDTYMKVSAFEGKITRYFEGIKGASIRRSASKADVTATSNLYKFAAVVPKGYFGGGVGAIVGTKGYDDKYNDSLNIPLDYLYETQAYKDFQKKMRECEFRNQMFYKRQEYEATKMQAHALAKLWEQGYVMQAKNGFFQSKSSAQQNFNSQMNAIVGDSASFTSANSVSVSGNINLENMLENEILAIYDPSGKRISPEIFQMQVEFLAKELYLEYGIDQQLEKEYKIQECKELAQSFDAIMKAAEAEYLKNNPQ</sequence>
<feature type="signal peptide" evidence="1">
    <location>
        <begin position="1"/>
        <end position="22"/>
    </location>
</feature>
<feature type="chain" id="PRO_5047085509" description="Outer membrane efflux protein" evidence="1">
    <location>
        <begin position="23"/>
        <end position="397"/>
    </location>
</feature>
<protein>
    <recommendedName>
        <fullName evidence="4">Outer membrane efflux protein</fullName>
    </recommendedName>
</protein>
<gene>
    <name evidence="2" type="ORF">GCM10007423_63640</name>
</gene>
<proteinExistence type="predicted"/>
<organism evidence="2 3">
    <name type="scientific">Dyadobacter endophyticus</name>
    <dbReference type="NCBI Taxonomy" id="1749036"/>
    <lineage>
        <taxon>Bacteria</taxon>
        <taxon>Pseudomonadati</taxon>
        <taxon>Bacteroidota</taxon>
        <taxon>Cytophagia</taxon>
        <taxon>Cytophagales</taxon>
        <taxon>Spirosomataceae</taxon>
        <taxon>Dyadobacter</taxon>
    </lineage>
</organism>
<accession>A0ABQ1ZB49</accession>